<accession>A0A7D9D7C4</accession>
<keyword evidence="2" id="KW-0479">Metal-binding</keyword>
<dbReference type="GO" id="GO:0006107">
    <property type="term" value="P:oxaloacetate metabolic process"/>
    <property type="evidence" value="ECO:0007669"/>
    <property type="project" value="UniProtKB-ARBA"/>
</dbReference>
<organism evidence="3 4">
    <name type="scientific">Paramuricea clavata</name>
    <name type="common">Red gorgonian</name>
    <name type="synonym">Violescent sea-whip</name>
    <dbReference type="NCBI Taxonomy" id="317549"/>
    <lineage>
        <taxon>Eukaryota</taxon>
        <taxon>Metazoa</taxon>
        <taxon>Cnidaria</taxon>
        <taxon>Anthozoa</taxon>
        <taxon>Octocorallia</taxon>
        <taxon>Malacalcyonacea</taxon>
        <taxon>Plexauridae</taxon>
        <taxon>Paramuricea</taxon>
    </lineage>
</organism>
<comment type="caution">
    <text evidence="3">The sequence shown here is derived from an EMBL/GenBank/DDBJ whole genome shotgun (WGS) entry which is preliminary data.</text>
</comment>
<dbReference type="GO" id="GO:0046872">
    <property type="term" value="F:metal ion binding"/>
    <property type="evidence" value="ECO:0007669"/>
    <property type="project" value="UniProtKB-KW"/>
</dbReference>
<evidence type="ECO:0000313" key="3">
    <source>
        <dbReference type="EMBL" id="CAB3978537.1"/>
    </source>
</evidence>
<reference evidence="3" key="1">
    <citation type="submission" date="2020-04" db="EMBL/GenBank/DDBJ databases">
        <authorList>
            <person name="Alioto T."/>
            <person name="Alioto T."/>
            <person name="Gomez Garrido J."/>
        </authorList>
    </citation>
    <scope>NUCLEOTIDE SEQUENCE</scope>
    <source>
        <strain evidence="3">A484AB</strain>
    </source>
</reference>
<comment type="similarity">
    <text evidence="1">Belongs to the FAH family.</text>
</comment>
<evidence type="ECO:0000313" key="4">
    <source>
        <dbReference type="Proteomes" id="UP001152795"/>
    </source>
</evidence>
<gene>
    <name evidence="3" type="ORF">PACLA_8A022356</name>
</gene>
<sequence length="315" mass="34961">MRLVQFCQNGCTRIGAEVAQNGDIVDLSAVDASIPSDTRSFLEAGESALLAASRAVASGKGVIKREEVKIKAPIQNPEKIICLGMNYVDHCLEQNQPIPEAPILFFKLPSAVIGQGEDIVCPDIVKELDYEVEMAIIIGKIGHKLKESEAMDHVFGYTVAHDVSARDWQLHKNNGQWGLGKSFDTFCPLGPSIVHKNSLSDPHKLGIRCRLNGETMQNSNTEKMVFKTASAISYISQFMTLKPGDVILTGTPPGVGLFKKPPLFLKVHLVITYTYYQWRSQPDILVPLCKFKIIIIIHFFRNLLFSQSMNTKIFA</sequence>
<keyword evidence="3" id="KW-0378">Hydrolase</keyword>
<dbReference type="GO" id="GO:0016787">
    <property type="term" value="F:hydrolase activity"/>
    <property type="evidence" value="ECO:0007669"/>
    <property type="project" value="UniProtKB-KW"/>
</dbReference>
<dbReference type="SUPFAM" id="SSF56529">
    <property type="entry name" value="FAH"/>
    <property type="match status" value="1"/>
</dbReference>
<dbReference type="Gene3D" id="3.90.850.10">
    <property type="entry name" value="Fumarylacetoacetase-like, C-terminal domain"/>
    <property type="match status" value="1"/>
</dbReference>
<protein>
    <submittedName>
        <fullName evidence="3">Fumarylacetoacetate hydrolase domain-containing 2</fullName>
    </submittedName>
</protein>
<dbReference type="OrthoDB" id="411064at2759"/>
<evidence type="ECO:0000256" key="1">
    <source>
        <dbReference type="ARBA" id="ARBA00010211"/>
    </source>
</evidence>
<proteinExistence type="inferred from homology"/>
<dbReference type="InterPro" id="IPR011234">
    <property type="entry name" value="Fumarylacetoacetase-like_C"/>
</dbReference>
<name>A0A7D9D7C4_PARCT</name>
<dbReference type="Proteomes" id="UP001152795">
    <property type="component" value="Unassembled WGS sequence"/>
</dbReference>
<dbReference type="GO" id="GO:0050163">
    <property type="term" value="F:oxaloacetate tautomerase activity"/>
    <property type="evidence" value="ECO:0007669"/>
    <property type="project" value="UniProtKB-ARBA"/>
</dbReference>
<dbReference type="FunFam" id="3.90.850.10:FF:000002">
    <property type="entry name" value="2-hydroxyhepta-2,4-diene-1,7-dioate isomerase"/>
    <property type="match status" value="1"/>
</dbReference>
<evidence type="ECO:0000256" key="2">
    <source>
        <dbReference type="ARBA" id="ARBA00022723"/>
    </source>
</evidence>
<dbReference type="PANTHER" id="PTHR42796">
    <property type="entry name" value="FUMARYLACETOACETATE HYDROLASE DOMAIN-CONTAINING PROTEIN 2A-RELATED"/>
    <property type="match status" value="1"/>
</dbReference>
<dbReference type="EMBL" id="CACRXK020000122">
    <property type="protein sequence ID" value="CAB3978537.1"/>
    <property type="molecule type" value="Genomic_DNA"/>
</dbReference>
<dbReference type="InterPro" id="IPR036663">
    <property type="entry name" value="Fumarylacetoacetase_C_sf"/>
</dbReference>
<dbReference type="InterPro" id="IPR051121">
    <property type="entry name" value="FAH"/>
</dbReference>
<dbReference type="Pfam" id="PF01557">
    <property type="entry name" value="FAA_hydrolase"/>
    <property type="match status" value="1"/>
</dbReference>
<dbReference type="PANTHER" id="PTHR42796:SF4">
    <property type="entry name" value="FUMARYLACETOACETATE HYDROLASE DOMAIN-CONTAINING PROTEIN 2A"/>
    <property type="match status" value="1"/>
</dbReference>
<dbReference type="AlphaFoldDB" id="A0A7D9D7C4"/>
<keyword evidence="4" id="KW-1185">Reference proteome</keyword>